<evidence type="ECO:0000313" key="2">
    <source>
        <dbReference type="EMBL" id="KAF0742286.1"/>
    </source>
</evidence>
<dbReference type="GO" id="GO:0001727">
    <property type="term" value="F:lipid kinase activity"/>
    <property type="evidence" value="ECO:0007669"/>
    <property type="project" value="TreeGrafter"/>
</dbReference>
<dbReference type="SUPFAM" id="SSF111331">
    <property type="entry name" value="NAD kinase/diacylglycerol kinase-like"/>
    <property type="match status" value="1"/>
</dbReference>
<dbReference type="Gene3D" id="2.60.200.40">
    <property type="match status" value="1"/>
</dbReference>
<dbReference type="InterPro" id="IPR050187">
    <property type="entry name" value="Lipid_Phosphate_FormReg"/>
</dbReference>
<reference evidence="2 3" key="1">
    <citation type="submission" date="2019-07" db="EMBL/GenBank/DDBJ databases">
        <title>Genomics analysis of Aphanomyces spp. identifies a new class of oomycete effector associated with host adaptation.</title>
        <authorList>
            <person name="Gaulin E."/>
        </authorList>
    </citation>
    <scope>NUCLEOTIDE SEQUENCE [LARGE SCALE GENOMIC DNA]</scope>
    <source>
        <strain evidence="2 3">ATCC 201684</strain>
    </source>
</reference>
<name>A0A6G0XPC4_9STRA</name>
<dbReference type="Gene3D" id="3.40.50.10330">
    <property type="entry name" value="Probable inorganic polyphosphate/atp-NAD kinase, domain 1"/>
    <property type="match status" value="1"/>
</dbReference>
<dbReference type="GO" id="GO:0046512">
    <property type="term" value="P:sphingosine biosynthetic process"/>
    <property type="evidence" value="ECO:0007669"/>
    <property type="project" value="TreeGrafter"/>
</dbReference>
<dbReference type="Pfam" id="PF00781">
    <property type="entry name" value="DAGK_cat"/>
    <property type="match status" value="1"/>
</dbReference>
<dbReference type="InterPro" id="IPR017438">
    <property type="entry name" value="ATP-NAD_kinase_N"/>
</dbReference>
<dbReference type="AlphaFoldDB" id="A0A6G0XPC4"/>
<dbReference type="EMBL" id="VJMJ01000029">
    <property type="protein sequence ID" value="KAF0742286.1"/>
    <property type="molecule type" value="Genomic_DNA"/>
</dbReference>
<feature type="domain" description="DAGKc" evidence="1">
    <location>
        <begin position="114"/>
        <end position="256"/>
    </location>
</feature>
<dbReference type="InterPro" id="IPR001206">
    <property type="entry name" value="Diacylglycerol_kinase_cat_dom"/>
</dbReference>
<evidence type="ECO:0000259" key="1">
    <source>
        <dbReference type="PROSITE" id="PS50146"/>
    </source>
</evidence>
<comment type="caution">
    <text evidence="2">The sequence shown here is derived from an EMBL/GenBank/DDBJ whole genome shotgun (WGS) entry which is preliminary data.</text>
</comment>
<dbReference type="InterPro" id="IPR016064">
    <property type="entry name" value="NAD/diacylglycerol_kinase_sf"/>
</dbReference>
<dbReference type="PANTHER" id="PTHR12358">
    <property type="entry name" value="SPHINGOSINE KINASE"/>
    <property type="match status" value="1"/>
</dbReference>
<accession>A0A6G0XPC4</accession>
<dbReference type="PANTHER" id="PTHR12358:SF31">
    <property type="entry name" value="ACYLGLYCEROL KINASE, MITOCHONDRIAL"/>
    <property type="match status" value="1"/>
</dbReference>
<evidence type="ECO:0000313" key="3">
    <source>
        <dbReference type="Proteomes" id="UP000481153"/>
    </source>
</evidence>
<organism evidence="2 3">
    <name type="scientific">Aphanomyces euteiches</name>
    <dbReference type="NCBI Taxonomy" id="100861"/>
    <lineage>
        <taxon>Eukaryota</taxon>
        <taxon>Sar</taxon>
        <taxon>Stramenopiles</taxon>
        <taxon>Oomycota</taxon>
        <taxon>Saprolegniomycetes</taxon>
        <taxon>Saprolegniales</taxon>
        <taxon>Verrucalvaceae</taxon>
        <taxon>Aphanomyces</taxon>
    </lineage>
</organism>
<sequence length="458" mass="50207">MAAKGALALGSPFTYHNESVELWLSPNGIAIKGLKTEEIAWLDVLGAATAKNILSVFSCVQNQHGHRHLRELKLASTANVDCEKFVHAIRYMAKMYPDHKEALLSIDEMAEKTPPQQRCLVVINPIGGPGRAVKIYESPVDAIFKAANIAVTSVITEAEYHAIKIAASLDLKAYDFMVCVGGDGLACEIVQGLMQRKDWQEAIKFPLGIIPGGSGNGLAKTLVFDVGVEYTVENCAFAIAKGKPQPIDITTTRNEHQTSYGFLALSWAFIADVDLKSEHFRFMGSARFTMAAVVKLLSLKRWSGRVKYLVDTSPGEMYWDANHTSSDKPETPLLANADNDPSEKWETIEGRFNLFWASSVSHPSHDVHLVPGAQINDGFIYLAIMDGKASVLEMASFLLAMEKGSHINSPSFRLIKTKAFELKTDDNDFLSLDGERFHGGSAQVEVHRGLGRIIGLSP</sequence>
<keyword evidence="3" id="KW-1185">Reference proteome</keyword>
<dbReference type="VEuPathDB" id="FungiDB:AeMF1_009412"/>
<dbReference type="GO" id="GO:0005737">
    <property type="term" value="C:cytoplasm"/>
    <property type="evidence" value="ECO:0007669"/>
    <property type="project" value="TreeGrafter"/>
</dbReference>
<protein>
    <recommendedName>
        <fullName evidence="1">DAGKc domain-containing protein</fullName>
    </recommendedName>
</protein>
<proteinExistence type="predicted"/>
<gene>
    <name evidence="2" type="ORF">Ae201684_002689</name>
</gene>
<dbReference type="GO" id="GO:0005524">
    <property type="term" value="F:ATP binding"/>
    <property type="evidence" value="ECO:0007669"/>
    <property type="project" value="UniProtKB-KW"/>
</dbReference>
<dbReference type="Proteomes" id="UP000481153">
    <property type="component" value="Unassembled WGS sequence"/>
</dbReference>
<dbReference type="SMART" id="SM00046">
    <property type="entry name" value="DAGKc"/>
    <property type="match status" value="1"/>
</dbReference>
<dbReference type="PROSITE" id="PS50146">
    <property type="entry name" value="DAGK"/>
    <property type="match status" value="1"/>
</dbReference>
<dbReference type="GO" id="GO:0016020">
    <property type="term" value="C:membrane"/>
    <property type="evidence" value="ECO:0007669"/>
    <property type="project" value="TreeGrafter"/>
</dbReference>